<evidence type="ECO:0000313" key="5">
    <source>
        <dbReference type="Proteomes" id="UP001356428"/>
    </source>
</evidence>
<reference evidence="4 5" key="1">
    <citation type="submission" date="2022-10" db="EMBL/GenBank/DDBJ databases">
        <title>The complete genomes of actinobacterial strains from the NBC collection.</title>
        <authorList>
            <person name="Joergensen T.S."/>
            <person name="Alvarez Arevalo M."/>
            <person name="Sterndorff E.B."/>
            <person name="Faurdal D."/>
            <person name="Vuksanovic O."/>
            <person name="Mourched A.-S."/>
            <person name="Charusanti P."/>
            <person name="Shaw S."/>
            <person name="Blin K."/>
            <person name="Weber T."/>
        </authorList>
    </citation>
    <scope>NUCLEOTIDE SEQUENCE [LARGE SCALE GENOMIC DNA]</scope>
    <source>
        <strain evidence="4 5">NBC 01792</strain>
    </source>
</reference>
<evidence type="ECO:0000256" key="1">
    <source>
        <dbReference type="ARBA" id="ARBA00001933"/>
    </source>
</evidence>
<keyword evidence="5" id="KW-1185">Reference proteome</keyword>
<dbReference type="RefSeq" id="WP_326702812.1">
    <property type="nucleotide sequence ID" value="NZ_CP108861.1"/>
</dbReference>
<dbReference type="EMBL" id="CP109083">
    <property type="protein sequence ID" value="WSB11209.1"/>
    <property type="molecule type" value="Genomic_DNA"/>
</dbReference>
<accession>A0ABZ1F4Z6</accession>
<name>A0ABZ1F4Z6_9ACTN</name>
<feature type="domain" description="Tryptophan synthase beta chain-like PALP" evidence="3">
    <location>
        <begin position="8"/>
        <end position="291"/>
    </location>
</feature>
<organism evidence="4 5">
    <name type="scientific">Streptomyces cyaneofuscatus</name>
    <dbReference type="NCBI Taxonomy" id="66883"/>
    <lineage>
        <taxon>Bacteria</taxon>
        <taxon>Bacillati</taxon>
        <taxon>Actinomycetota</taxon>
        <taxon>Actinomycetes</taxon>
        <taxon>Kitasatosporales</taxon>
        <taxon>Streptomycetaceae</taxon>
        <taxon>Streptomyces</taxon>
    </lineage>
</organism>
<gene>
    <name evidence="4" type="ORF">OG849_30135</name>
</gene>
<evidence type="ECO:0000313" key="4">
    <source>
        <dbReference type="EMBL" id="WSB11209.1"/>
    </source>
</evidence>
<evidence type="ECO:0000256" key="2">
    <source>
        <dbReference type="ARBA" id="ARBA00022898"/>
    </source>
</evidence>
<comment type="cofactor">
    <cofactor evidence="1">
        <name>pyridoxal 5'-phosphate</name>
        <dbReference type="ChEBI" id="CHEBI:597326"/>
    </cofactor>
</comment>
<proteinExistence type="predicted"/>
<protein>
    <submittedName>
        <fullName evidence="4">Cysteine synthase family protein</fullName>
    </submittedName>
</protein>
<dbReference type="InterPro" id="IPR050214">
    <property type="entry name" value="Cys_Synth/Cystath_Beta-Synth"/>
</dbReference>
<dbReference type="InterPro" id="IPR036052">
    <property type="entry name" value="TrpB-like_PALP_sf"/>
</dbReference>
<dbReference type="Gene3D" id="3.40.50.1100">
    <property type="match status" value="2"/>
</dbReference>
<evidence type="ECO:0000259" key="3">
    <source>
        <dbReference type="Pfam" id="PF00291"/>
    </source>
</evidence>
<dbReference type="CDD" id="cd01561">
    <property type="entry name" value="CBS_like"/>
    <property type="match status" value="1"/>
</dbReference>
<dbReference type="Pfam" id="PF00291">
    <property type="entry name" value="PALP"/>
    <property type="match status" value="1"/>
</dbReference>
<dbReference type="InterPro" id="IPR001926">
    <property type="entry name" value="TrpB-like_PALP"/>
</dbReference>
<dbReference type="Proteomes" id="UP001356428">
    <property type="component" value="Chromosome"/>
</dbReference>
<dbReference type="SUPFAM" id="SSF53686">
    <property type="entry name" value="Tryptophan synthase beta subunit-like PLP-dependent enzymes"/>
    <property type="match status" value="1"/>
</dbReference>
<dbReference type="PANTHER" id="PTHR10314">
    <property type="entry name" value="CYSTATHIONINE BETA-SYNTHASE"/>
    <property type="match status" value="1"/>
</dbReference>
<sequence>MRYDNVIDAIGHTPLVRLRAGEDRGVRVFAKLELQNLYGMKDRVGREVILAARASGELAEGAPVVESSSGTMALGLALVGRSLGHPVHIVTDPRTDPITSAKLRALGCQVHVVDRMTSHGWQSARLERLETLMRDLPGAFWPQQYSTPNNPLAYRALADELLDDLGELDVLVGSVGSGGSLCGTARQLRKKLPELRTVGVDCVGSVLFGQPDAPGRLQSGLGNSLQPRNLDHTAVDDVHWLNDREAFSAARELAAREQIFAGNTSGSVYRVLSHLARSRPPGTTVVGILPDRGDRYHDSVYDDAYWDAHEVSELAARSAPEPVADGAVVSAWSTRPWAPGEEDVA</sequence>
<keyword evidence="2" id="KW-0663">Pyridoxal phosphate</keyword>